<feature type="compositionally biased region" description="Polar residues" evidence="1">
    <location>
        <begin position="536"/>
        <end position="554"/>
    </location>
</feature>
<feature type="compositionally biased region" description="Low complexity" evidence="1">
    <location>
        <begin position="715"/>
        <end position="740"/>
    </location>
</feature>
<dbReference type="Gene3D" id="1.25.40.20">
    <property type="entry name" value="Ankyrin repeat-containing domain"/>
    <property type="match status" value="2"/>
</dbReference>
<feature type="compositionally biased region" description="Low complexity" evidence="1">
    <location>
        <begin position="804"/>
        <end position="816"/>
    </location>
</feature>
<dbReference type="InterPro" id="IPR002110">
    <property type="entry name" value="Ankyrin_rpt"/>
</dbReference>
<reference evidence="2" key="1">
    <citation type="submission" date="2021-01" db="EMBL/GenBank/DDBJ databases">
        <authorList>
            <person name="Corre E."/>
            <person name="Pelletier E."/>
            <person name="Niang G."/>
            <person name="Scheremetjew M."/>
            <person name="Finn R."/>
            <person name="Kale V."/>
            <person name="Holt S."/>
            <person name="Cochrane G."/>
            <person name="Meng A."/>
            <person name="Brown T."/>
            <person name="Cohen L."/>
        </authorList>
    </citation>
    <scope>NUCLEOTIDE SEQUENCE</scope>
    <source>
        <strain evidence="2">CCAP 955/1</strain>
    </source>
</reference>
<dbReference type="EMBL" id="HBIC01035639">
    <property type="protein sequence ID" value="CAE0289396.1"/>
    <property type="molecule type" value="Transcribed_RNA"/>
</dbReference>
<gene>
    <name evidence="2" type="ORF">SELO1098_LOCUS18239</name>
</gene>
<feature type="compositionally biased region" description="Polar residues" evidence="1">
    <location>
        <begin position="741"/>
        <end position="751"/>
    </location>
</feature>
<dbReference type="PANTHER" id="PTHR24121:SF23">
    <property type="entry name" value="NO MECHANORECEPTOR POTENTIAL C, ISOFORM H"/>
    <property type="match status" value="1"/>
</dbReference>
<feature type="compositionally biased region" description="Low complexity" evidence="1">
    <location>
        <begin position="559"/>
        <end position="573"/>
    </location>
</feature>
<dbReference type="AlphaFoldDB" id="A0A7S3M9A8"/>
<sequence length="1116" mass="120111">MDETIHQLTTKFLKTLSANLGKTAGKSNPVNGSEILTDPSLQIIIHMISCTRTLREAIETTTGVSTVANDGSSSVKKPAKNNIHNQLFLPLLNGILALLGKMLMDSFTFEPKVSDTAVFTAAYGVLGRHILNLFPEMATKKHKTSGKMLIHHAVFKARPAIAEDTVGHILRVSPTSARAEDATGALPLHWATRNPDLSFELIDILLKNYPEAPGKMDNKGFLPLHWAVNQDTPNLEIVRKLIKVFPAGPGMPSNSGNLPLHYCVSRAKPSIPIIKALFNAYPEGIRSGCEEGYLPLHRFLNRSIVDLEALRQLINYFPDALLAKSTQRGQTPLHVALDNHVPDALAVELLLQVCPSAASVMDADRYLPLHQCLDCAEPNYSLALQILNLHPQAASIVTKEEMLPLHLIVGTNSDPTHEHAHSSGGDGSNEAIEFVKALLQAYPQALVTTVRDIVPAMDGVALADPESWSGEWVESYWSPLTRARDRGLNGLVQLFLSFQQQQEKVKEDARKPAAAPVYTPQIAVTHVRGTGGSVSPRASSTAALPPISSHQQPVSEGRPSPVVPLLGLPGSPSITQQKSARGREQGNGSPISEIIPFHQDFRSNNNNNNSAVPVKSQPLNNNNNNNNYSGVNPIRASHVGSGDNYDPAVDEDLPAIGTNRSSNRSSRVGRAAPGSRVPPHILKAQNAARASSAGGSQSGDSRASSTERDRERQQRVQQQQFLQQQYQRQQQQQQRQQQPQSAWGGNRSTDGSDFGGNGRELMTESMDLQSYHTQHTAAVDRNRPRDTTPVRQGMRDLAEGSVDSAKSNNNNINNNKAPPPGPIPASLLEAAENNAQRLARAQLESQTPAGVRKARAIGSSGSPVKEKSPYKTSKRNPNNNKNDLDTVDVAPPARLAATVGASVTRQHDTEESEFDNFDKLRVGTAPVYTDRNKFTQPRVVGFGSNSAWSNGEDTAEDSTVAPVPEPVVAHHNSEGQLLPTTTNPNNNNNAALTAKQQRLLQAQQSYMKRSAAGAAKPSNINVTSGPHGGTGSNNSSTNSLLPMGLKVKPGTEDLSGGPIALKPITSTAGFSNRVAPSNHTSEVMKNLAAGKIRIHPVKAQTSAAAGAMDSRADEMV</sequence>
<accession>A0A7S3M9A8</accession>
<dbReference type="InterPro" id="IPR036770">
    <property type="entry name" value="Ankyrin_rpt-contain_sf"/>
</dbReference>
<feature type="region of interest" description="Disordered" evidence="1">
    <location>
        <begin position="843"/>
        <end position="891"/>
    </location>
</feature>
<name>A0A7S3M9A8_9STRA</name>
<feature type="region of interest" description="Disordered" evidence="1">
    <location>
        <begin position="528"/>
        <end position="760"/>
    </location>
</feature>
<dbReference type="Pfam" id="PF12796">
    <property type="entry name" value="Ank_2"/>
    <property type="match status" value="1"/>
</dbReference>
<feature type="compositionally biased region" description="Basic and acidic residues" evidence="1">
    <location>
        <begin position="705"/>
        <end position="714"/>
    </location>
</feature>
<dbReference type="PANTHER" id="PTHR24121">
    <property type="entry name" value="NO MECHANORECEPTOR POTENTIAL C, ISOFORM D-RELATED"/>
    <property type="match status" value="1"/>
</dbReference>
<feature type="region of interest" description="Disordered" evidence="1">
    <location>
        <begin position="801"/>
        <end position="826"/>
    </location>
</feature>
<evidence type="ECO:0000313" key="2">
    <source>
        <dbReference type="EMBL" id="CAE0289396.1"/>
    </source>
</evidence>
<organism evidence="2">
    <name type="scientific">Spumella elongata</name>
    <dbReference type="NCBI Taxonomy" id="89044"/>
    <lineage>
        <taxon>Eukaryota</taxon>
        <taxon>Sar</taxon>
        <taxon>Stramenopiles</taxon>
        <taxon>Ochrophyta</taxon>
        <taxon>Chrysophyceae</taxon>
        <taxon>Chromulinales</taxon>
        <taxon>Chromulinaceae</taxon>
        <taxon>Spumella</taxon>
    </lineage>
</organism>
<dbReference type="SMART" id="SM00248">
    <property type="entry name" value="ANK"/>
    <property type="match status" value="5"/>
</dbReference>
<proteinExistence type="predicted"/>
<dbReference type="SUPFAM" id="SSF48403">
    <property type="entry name" value="Ankyrin repeat"/>
    <property type="match status" value="1"/>
</dbReference>
<feature type="compositionally biased region" description="Low complexity" evidence="1">
    <location>
        <begin position="684"/>
        <end position="704"/>
    </location>
</feature>
<evidence type="ECO:0000256" key="1">
    <source>
        <dbReference type="SAM" id="MobiDB-lite"/>
    </source>
</evidence>
<feature type="region of interest" description="Disordered" evidence="1">
    <location>
        <begin position="1011"/>
        <end position="1038"/>
    </location>
</feature>
<protein>
    <submittedName>
        <fullName evidence="2">Uncharacterized protein</fullName>
    </submittedName>
</protein>